<dbReference type="Proteomes" id="UP000074866">
    <property type="component" value="Unassembled WGS sequence"/>
</dbReference>
<evidence type="ECO:0000313" key="2">
    <source>
        <dbReference type="Proteomes" id="UP000074866"/>
    </source>
</evidence>
<organism evidence="1 2">
    <name type="scientific">Paenibacillus jamilae</name>
    <dbReference type="NCBI Taxonomy" id="114136"/>
    <lineage>
        <taxon>Bacteria</taxon>
        <taxon>Bacillati</taxon>
        <taxon>Bacillota</taxon>
        <taxon>Bacilli</taxon>
        <taxon>Bacillales</taxon>
        <taxon>Paenibacillaceae</taxon>
        <taxon>Paenibacillus</taxon>
    </lineage>
</organism>
<reference evidence="1 2" key="1">
    <citation type="journal article" date="2016" name="Front. Microbiol.">
        <title>Genomic Resource of Rice Seed Associated Bacteria.</title>
        <authorList>
            <person name="Midha S."/>
            <person name="Bansal K."/>
            <person name="Sharma S."/>
            <person name="Kumar N."/>
            <person name="Patil P.P."/>
            <person name="Chaudhry V."/>
            <person name="Patil P.B."/>
        </authorList>
    </citation>
    <scope>NUCLEOTIDE SEQUENCE [LARGE SCALE GENOMIC DNA]</scope>
    <source>
        <strain evidence="1 2">NS115</strain>
    </source>
</reference>
<keyword evidence="1" id="KW-0489">Methyltransferase</keyword>
<protein>
    <submittedName>
        <fullName evidence="1">SAM-dependent methyltransferase</fullName>
    </submittedName>
</protein>
<sequence>MGFLSVLSYAHQLVAARVQPGDTAVDATVGTGADTLFLAKAAGKRGRVYGFDIQQAALDYARRRLEEDTSPSLAEVSLLLQGHEHMREVVPDLLHGKVAAVMFNLGYLPSEGADPTVITHTDSTLVALEAALQLLRPRGILTAVLYPGHAGGREEAEAVLHWASTLPVSSGQSIIYRQLQRDASPYVVAVEKK</sequence>
<comment type="caution">
    <text evidence="1">The sequence shown here is derived from an EMBL/GenBank/DDBJ whole genome shotgun (WGS) entry which is preliminary data.</text>
</comment>
<accession>A0ACC4ZRM6</accession>
<dbReference type="EMBL" id="LDRX01000083">
    <property type="protein sequence ID" value="KTS80957.1"/>
    <property type="molecule type" value="Genomic_DNA"/>
</dbReference>
<keyword evidence="2" id="KW-1185">Reference proteome</keyword>
<evidence type="ECO:0000313" key="1">
    <source>
        <dbReference type="EMBL" id="KTS80957.1"/>
    </source>
</evidence>
<name>A0ACC4ZRM6_9BACL</name>
<keyword evidence="1" id="KW-0808">Transferase</keyword>
<gene>
    <name evidence="1" type="ORF">NS115_17995</name>
</gene>
<proteinExistence type="predicted"/>